<dbReference type="PhylomeDB" id="A0A0G4I615"/>
<dbReference type="AlphaFoldDB" id="A0A0G4I615"/>
<accession>A0A0G4I615</accession>
<name>A0A0G4I615_9ALVE</name>
<dbReference type="EMBL" id="CDMZ01005247">
    <property type="protein sequence ID" value="CEM52438.1"/>
    <property type="molecule type" value="Genomic_DNA"/>
</dbReference>
<protein>
    <submittedName>
        <fullName evidence="1">Uncharacterized protein</fullName>
    </submittedName>
</protein>
<dbReference type="VEuPathDB" id="CryptoDB:Cvel_36210"/>
<evidence type="ECO:0000313" key="1">
    <source>
        <dbReference type="EMBL" id="CEM52438.1"/>
    </source>
</evidence>
<organism evidence="1">
    <name type="scientific">Chromera velia CCMP2878</name>
    <dbReference type="NCBI Taxonomy" id="1169474"/>
    <lineage>
        <taxon>Eukaryota</taxon>
        <taxon>Sar</taxon>
        <taxon>Alveolata</taxon>
        <taxon>Colpodellida</taxon>
        <taxon>Chromeraceae</taxon>
        <taxon>Chromera</taxon>
    </lineage>
</organism>
<gene>
    <name evidence="1" type="ORF">Cvel_36210</name>
</gene>
<proteinExistence type="predicted"/>
<reference evidence="1" key="1">
    <citation type="submission" date="2014-11" db="EMBL/GenBank/DDBJ databases">
        <authorList>
            <person name="Otto D Thomas"/>
            <person name="Naeem Raeece"/>
        </authorList>
    </citation>
    <scope>NUCLEOTIDE SEQUENCE</scope>
</reference>
<sequence>MCVYVRVCEVGLCGGSGSWKGAASGGSLRLSGVRGIGFVGGAAAGWKGAASGFSEEHVGDWVEGILREGRGFAVCASAGWGEVLIGVGLGRSPGSRLSVRRAGSCSGRALWMVMLGSGRRRWGCV</sequence>